<dbReference type="Proteomes" id="UP000008021">
    <property type="component" value="Chromosome 5"/>
</dbReference>
<dbReference type="Gramene" id="OMERI05G21800.1">
    <property type="protein sequence ID" value="OMERI05G21800.1"/>
    <property type="gene ID" value="OMERI05G21800"/>
</dbReference>
<dbReference type="InterPro" id="IPR022059">
    <property type="entry name" value="DUF3615"/>
</dbReference>
<keyword evidence="3" id="KW-1185">Reference proteome</keyword>
<evidence type="ECO:0000259" key="1">
    <source>
        <dbReference type="Pfam" id="PF12274"/>
    </source>
</evidence>
<dbReference type="AlphaFoldDB" id="A0A0E0DUD0"/>
<proteinExistence type="predicted"/>
<protein>
    <recommendedName>
        <fullName evidence="1">DUF3615 domain-containing protein</fullName>
    </recommendedName>
</protein>
<reference evidence="2" key="2">
    <citation type="submission" date="2018-05" db="EMBL/GenBank/DDBJ databases">
        <title>OmerRS3 (Oryza meridionalis Reference Sequence Version 3).</title>
        <authorList>
            <person name="Zhang J."/>
            <person name="Kudrna D."/>
            <person name="Lee S."/>
            <person name="Talag J."/>
            <person name="Welchert J."/>
            <person name="Wing R.A."/>
        </authorList>
    </citation>
    <scope>NUCLEOTIDE SEQUENCE [LARGE SCALE GENOMIC DNA]</scope>
    <source>
        <strain evidence="2">cv. OR44</strain>
    </source>
</reference>
<dbReference type="Pfam" id="PF12274">
    <property type="entry name" value="DUF3615"/>
    <property type="match status" value="1"/>
</dbReference>
<evidence type="ECO:0000313" key="3">
    <source>
        <dbReference type="Proteomes" id="UP000008021"/>
    </source>
</evidence>
<name>A0A0E0DUD0_9ORYZ</name>
<sequence>MAQTVGHDDDNDTSYVEKLEFRFGYASRKPDSKKEYERTVCLSQTNVCSDLGAAYYTFHGGDVITVDRGLDSHMFAFKWIDRWVDLSDKRFCFHANFTANVWSLSEEQNEGDAKLFFVEVIGVDKPDYVTQCLDISKWNERSVKNCRFCTGLWHPVAGGFNGEKELGVEQGKLTMGGTSAKEDGK</sequence>
<accession>A0A0E0DUD0</accession>
<feature type="domain" description="DUF3615" evidence="1">
    <location>
        <begin position="85"/>
        <end position="152"/>
    </location>
</feature>
<dbReference type="EnsemblPlants" id="OMERI05G21800.1">
    <property type="protein sequence ID" value="OMERI05G21800.1"/>
    <property type="gene ID" value="OMERI05G21800"/>
</dbReference>
<evidence type="ECO:0000313" key="2">
    <source>
        <dbReference type="EnsemblPlants" id="OMERI05G21800.1"/>
    </source>
</evidence>
<organism evidence="2">
    <name type="scientific">Oryza meridionalis</name>
    <dbReference type="NCBI Taxonomy" id="40149"/>
    <lineage>
        <taxon>Eukaryota</taxon>
        <taxon>Viridiplantae</taxon>
        <taxon>Streptophyta</taxon>
        <taxon>Embryophyta</taxon>
        <taxon>Tracheophyta</taxon>
        <taxon>Spermatophyta</taxon>
        <taxon>Magnoliopsida</taxon>
        <taxon>Liliopsida</taxon>
        <taxon>Poales</taxon>
        <taxon>Poaceae</taxon>
        <taxon>BOP clade</taxon>
        <taxon>Oryzoideae</taxon>
        <taxon>Oryzeae</taxon>
        <taxon>Oryzinae</taxon>
        <taxon>Oryza</taxon>
    </lineage>
</organism>
<dbReference type="HOGENOM" id="CLU_1463490_0_0_1"/>
<reference evidence="2" key="1">
    <citation type="submission" date="2015-04" db="UniProtKB">
        <authorList>
            <consortium name="EnsemblPlants"/>
        </authorList>
    </citation>
    <scope>IDENTIFICATION</scope>
</reference>